<feature type="non-terminal residue" evidence="1">
    <location>
        <position position="267"/>
    </location>
</feature>
<accession>K1TYB9</accession>
<reference evidence="1" key="1">
    <citation type="journal article" date="2013" name="Environ. Microbiol.">
        <title>Microbiota from the distal guts of lean and obese adolescents exhibit partial functional redundancy besides clear differences in community structure.</title>
        <authorList>
            <person name="Ferrer M."/>
            <person name="Ruiz A."/>
            <person name="Lanza F."/>
            <person name="Haange S.B."/>
            <person name="Oberbach A."/>
            <person name="Till H."/>
            <person name="Bargiela R."/>
            <person name="Campoy C."/>
            <person name="Segura M.T."/>
            <person name="Richter M."/>
            <person name="von Bergen M."/>
            <person name="Seifert J."/>
            <person name="Suarez A."/>
        </authorList>
    </citation>
    <scope>NUCLEOTIDE SEQUENCE</scope>
</reference>
<protein>
    <submittedName>
        <fullName evidence="1">Tail tape measure protein</fullName>
    </submittedName>
</protein>
<comment type="caution">
    <text evidence="1">The sequence shown here is derived from an EMBL/GenBank/DDBJ whole genome shotgun (WGS) entry which is preliminary data.</text>
</comment>
<name>K1TYB9_9ZZZZ</name>
<dbReference type="EMBL" id="AJWY01007342">
    <property type="protein sequence ID" value="EKC64281.1"/>
    <property type="molecule type" value="Genomic_DNA"/>
</dbReference>
<evidence type="ECO:0000313" key="1">
    <source>
        <dbReference type="EMBL" id="EKC64281.1"/>
    </source>
</evidence>
<dbReference type="AlphaFoldDB" id="K1TYB9"/>
<gene>
    <name evidence="1" type="ORF">LEA_10900</name>
</gene>
<organism evidence="1">
    <name type="scientific">human gut metagenome</name>
    <dbReference type="NCBI Taxonomy" id="408170"/>
    <lineage>
        <taxon>unclassified sequences</taxon>
        <taxon>metagenomes</taxon>
        <taxon>organismal metagenomes</taxon>
    </lineage>
</organism>
<sequence>MPILTSLLEAVLPVIISLIELIAPILKPILELLFTLLEPLLDLLNLILPPLISLFTGLISKALTPLKAALGVVADVLNTVFKGAFEGIGKVVGNIKNVFSGIIDFVKNVFTGNWRGAWDAVVKIFSNIFEGIKNAFKVPINWIIDGLNVFIRGLNKLKIPDWVPGIGGKGLNIKEISRLRIGMEYVPYDEYPALLHKGERVLTASENKDYTNLQKAEKSADNAEGKYVIKIEFGEKSIYIDSLKAENPDDVNSFVELLLELIEEKIR</sequence>
<proteinExistence type="predicted"/>